<dbReference type="GO" id="GO:0000470">
    <property type="term" value="P:maturation of LSU-rRNA"/>
    <property type="evidence" value="ECO:0007669"/>
    <property type="project" value="TreeGrafter"/>
</dbReference>
<evidence type="ECO:0000313" key="3">
    <source>
        <dbReference type="Proteomes" id="UP000510647"/>
    </source>
</evidence>
<dbReference type="PANTHER" id="PTHR15002">
    <property type="entry name" value="RIBOSOMAL BIOGENESIS PROTEIN LAS1L"/>
    <property type="match status" value="1"/>
</dbReference>
<dbReference type="GO" id="GO:0000460">
    <property type="term" value="P:maturation of 5.8S rRNA"/>
    <property type="evidence" value="ECO:0007669"/>
    <property type="project" value="TreeGrafter"/>
</dbReference>
<dbReference type="OrthoDB" id="10263222at2759"/>
<dbReference type="EMBL" id="CP059267">
    <property type="protein sequence ID" value="QLQ78590.1"/>
    <property type="molecule type" value="Genomic_DNA"/>
</dbReference>
<organism evidence="2 3">
    <name type="scientific">Torulaspora globosa</name>
    <dbReference type="NCBI Taxonomy" id="48254"/>
    <lineage>
        <taxon>Eukaryota</taxon>
        <taxon>Fungi</taxon>
        <taxon>Dikarya</taxon>
        <taxon>Ascomycota</taxon>
        <taxon>Saccharomycotina</taxon>
        <taxon>Saccharomycetes</taxon>
        <taxon>Saccharomycetales</taxon>
        <taxon>Saccharomycetaceae</taxon>
        <taxon>Torulaspora</taxon>
    </lineage>
</organism>
<dbReference type="AlphaFoldDB" id="A0A7H9HMP5"/>
<evidence type="ECO:0000256" key="1">
    <source>
        <dbReference type="SAM" id="MobiDB-lite"/>
    </source>
</evidence>
<dbReference type="GO" id="GO:0090730">
    <property type="term" value="C:Las1 complex"/>
    <property type="evidence" value="ECO:0007669"/>
    <property type="project" value="InterPro"/>
</dbReference>
<feature type="compositionally biased region" description="Polar residues" evidence="1">
    <location>
        <begin position="414"/>
        <end position="429"/>
    </location>
</feature>
<dbReference type="GO" id="GO:0030687">
    <property type="term" value="C:preribosome, large subunit precursor"/>
    <property type="evidence" value="ECO:0007669"/>
    <property type="project" value="TreeGrafter"/>
</dbReference>
<feature type="region of interest" description="Disordered" evidence="1">
    <location>
        <begin position="406"/>
        <end position="429"/>
    </location>
</feature>
<dbReference type="PANTHER" id="PTHR15002:SF0">
    <property type="entry name" value="RIBOSOMAL BIOGENESIS PROTEIN LAS1L"/>
    <property type="match status" value="1"/>
</dbReference>
<evidence type="ECO:0008006" key="4">
    <source>
        <dbReference type="Google" id="ProtNLM"/>
    </source>
</evidence>
<keyword evidence="3" id="KW-1185">Reference proteome</keyword>
<accession>A0A7H9HMP5</accession>
<name>A0A7H9HMP5_9SACH</name>
<sequence>MVHARVVPWSSPEELVELKEWFYGDKFSEKSSDVDMRIRAIQRVKCYQSKGSQYLPHVIDSTGQITSAVLLDEERLMRGKDSMFAVRLSYAMALIRFVNGLLDPTQRSQFAIPLHTLAQRVGLSSWFVDLRHWGTHERELPSIDMLRLASKEALEWLWEHYWNDDELQEDSSNEEESEGNDGLIAEIKRLVQMGTEMEEMIIEYKWIWEDGSKNLISSTNFGVEDKKTQTTSPHERIHDYIGDCRDHWRRTTEKKLFVEVAFEKGRRALLDLFMAKLAGFDLEMLQWVAESYRKQTIGGKSTLLRRKYATWTELKKKYLKNYVSNLNLNNLAANWNQWEAVLEKYPSFLTLWICNSILTRLQDHKGQSMARKKRKKRRQTDNFIELESKITAVIERLSKRFNNSDSKLYDLPPSQDSTNLRTVQPSTTSTNDILNDLAGLRQRLTEPKTTKTHQIKLWNSHPNWQPRPFGIL</sequence>
<protein>
    <recommendedName>
        <fullName evidence="4">Las1-domain-containing protein</fullName>
    </recommendedName>
</protein>
<dbReference type="InterPro" id="IPR007174">
    <property type="entry name" value="Las1"/>
</dbReference>
<gene>
    <name evidence="2" type="ORF">HG537_0A08370</name>
</gene>
<dbReference type="GO" id="GO:0004519">
    <property type="term" value="F:endonuclease activity"/>
    <property type="evidence" value="ECO:0007669"/>
    <property type="project" value="InterPro"/>
</dbReference>
<dbReference type="Pfam" id="PF04031">
    <property type="entry name" value="Las1"/>
    <property type="match status" value="1"/>
</dbReference>
<dbReference type="Proteomes" id="UP000510647">
    <property type="component" value="Chromosome 1"/>
</dbReference>
<reference evidence="2 3" key="1">
    <citation type="submission" date="2020-06" db="EMBL/GenBank/DDBJ databases">
        <title>The yeast mating-type switching endonuclease HO is a domesticated member of an unorthodox homing genetic element family.</title>
        <authorList>
            <person name="Coughlan A.Y."/>
            <person name="Lombardi L."/>
            <person name="Braun-Galleani S."/>
            <person name="Martos A.R."/>
            <person name="Galeote V."/>
            <person name="Bigey F."/>
            <person name="Dequin S."/>
            <person name="Byrne K.P."/>
            <person name="Wolfe K.H."/>
        </authorList>
    </citation>
    <scope>NUCLEOTIDE SEQUENCE [LARGE SCALE GENOMIC DNA]</scope>
    <source>
        <strain evidence="2 3">CBS2947</strain>
    </source>
</reference>
<evidence type="ECO:0000313" key="2">
    <source>
        <dbReference type="EMBL" id="QLQ78590.1"/>
    </source>
</evidence>
<proteinExistence type="predicted"/>